<organism evidence="3 4">
    <name type="scientific">Microthlaspi erraticum</name>
    <dbReference type="NCBI Taxonomy" id="1685480"/>
    <lineage>
        <taxon>Eukaryota</taxon>
        <taxon>Viridiplantae</taxon>
        <taxon>Streptophyta</taxon>
        <taxon>Embryophyta</taxon>
        <taxon>Tracheophyta</taxon>
        <taxon>Spermatophyta</taxon>
        <taxon>Magnoliopsida</taxon>
        <taxon>eudicotyledons</taxon>
        <taxon>Gunneridae</taxon>
        <taxon>Pentapetalae</taxon>
        <taxon>rosids</taxon>
        <taxon>malvids</taxon>
        <taxon>Brassicales</taxon>
        <taxon>Brassicaceae</taxon>
        <taxon>Coluteocarpeae</taxon>
        <taxon>Microthlaspi</taxon>
    </lineage>
</organism>
<keyword evidence="4" id="KW-1185">Reference proteome</keyword>
<evidence type="ECO:0000313" key="3">
    <source>
        <dbReference type="EMBL" id="CAA7052657.1"/>
    </source>
</evidence>
<reference evidence="3" key="1">
    <citation type="submission" date="2020-01" db="EMBL/GenBank/DDBJ databases">
        <authorList>
            <person name="Mishra B."/>
        </authorList>
    </citation>
    <scope>NUCLEOTIDE SEQUENCE [LARGE SCALE GENOMIC DNA]</scope>
</reference>
<name>A0A6D2KK69_9BRAS</name>
<dbReference type="EMBL" id="CACVBM020001507">
    <property type="protein sequence ID" value="CAA7052657.1"/>
    <property type="molecule type" value="Genomic_DNA"/>
</dbReference>
<dbReference type="PANTHER" id="PTHR33116">
    <property type="entry name" value="REVERSE TRANSCRIPTASE ZINC-BINDING DOMAIN-CONTAINING PROTEIN-RELATED-RELATED"/>
    <property type="match status" value="1"/>
</dbReference>
<evidence type="ECO:0000256" key="1">
    <source>
        <dbReference type="SAM" id="MobiDB-lite"/>
    </source>
</evidence>
<dbReference type="PANTHER" id="PTHR33116:SF86">
    <property type="entry name" value="REVERSE TRANSCRIPTASE DOMAIN-CONTAINING PROTEIN"/>
    <property type="match status" value="1"/>
</dbReference>
<dbReference type="OrthoDB" id="1113032at2759"/>
<dbReference type="Proteomes" id="UP000467841">
    <property type="component" value="Unassembled WGS sequence"/>
</dbReference>
<sequence length="639" mass="74156">MVPRKEENFKDCDTLGHILSIYGKATGQMINQKKSSITFGKKIGVCFSGSKVKLFGYIKEKVQNRVSGWFTRTLSQGGKEVLMKSVLSAMPVYAMSCFKLPKVTCDNLRSVMANFWWSAVEHKSKIHWVSWEKMCLPKHLEGLGFRDIADFNQALVAKQAWKILQDPNCLMARLLKSRYFPALPFLSPPIGNRPSYAWRSIVWGRELLEKGLRKRVGNGNTLSVWTDKWIQDDILRLPWRMVFPFNVNLLAKDLIDFHTRRWNESKLRETFYPEDVERIMMAQPVTRGEDFWSWNFNHSGDYSVKSGFWLASVENKKRVREVASALPFINCLKMSVWSLKTTSKIQNFLWKVLNGAVAVVDKLKERGMVIDSICQACGLSENRFGESIYVNILHLMSQCLNERLHKEVKKRFPWVLWFIWKNMNLFLFENKSLDARKIMGKIIEEMEFWFLAQEVEERFGDARSEVSGNIIRKWRPPPKPWLKCNVASFWSEERKLGGMAWVLRDDEGKVLLHSRRAWDGLKSKSDCSFKCRTWAAESLISHGVMKFSLARRTKLRKFGRARRSSRRPKVTILIWKDRYLSHASRRSGMKPFGSTMRPRLIFYRDMSGKRANEAHGGFGVSNGPSSSAKGLDRIEKRPG</sequence>
<evidence type="ECO:0000259" key="2">
    <source>
        <dbReference type="Pfam" id="PF13966"/>
    </source>
</evidence>
<proteinExistence type="predicted"/>
<feature type="compositionally biased region" description="Basic and acidic residues" evidence="1">
    <location>
        <begin position="630"/>
        <end position="639"/>
    </location>
</feature>
<protein>
    <recommendedName>
        <fullName evidence="2">Reverse transcriptase zinc-binding domain-containing protein</fullName>
    </recommendedName>
</protein>
<feature type="region of interest" description="Disordered" evidence="1">
    <location>
        <begin position="614"/>
        <end position="639"/>
    </location>
</feature>
<accession>A0A6D2KK69</accession>
<gene>
    <name evidence="3" type="ORF">MERR_LOCUS39892</name>
</gene>
<feature type="domain" description="Reverse transcriptase zinc-binding" evidence="2">
    <location>
        <begin position="332"/>
        <end position="381"/>
    </location>
</feature>
<dbReference type="AlphaFoldDB" id="A0A6D2KK69"/>
<evidence type="ECO:0000313" key="4">
    <source>
        <dbReference type="Proteomes" id="UP000467841"/>
    </source>
</evidence>
<dbReference type="Pfam" id="PF13966">
    <property type="entry name" value="zf-RVT"/>
    <property type="match status" value="1"/>
</dbReference>
<dbReference type="InterPro" id="IPR026960">
    <property type="entry name" value="RVT-Znf"/>
</dbReference>
<comment type="caution">
    <text evidence="3">The sequence shown here is derived from an EMBL/GenBank/DDBJ whole genome shotgun (WGS) entry which is preliminary data.</text>
</comment>